<protein>
    <submittedName>
        <fullName evidence="9">Uncharacterized protein</fullName>
    </submittedName>
</protein>
<evidence type="ECO:0000256" key="3">
    <source>
        <dbReference type="ARBA" id="ARBA00022614"/>
    </source>
</evidence>
<dbReference type="Pfam" id="PF13306">
    <property type="entry name" value="LRR_5"/>
    <property type="match status" value="1"/>
</dbReference>
<dbReference type="Pfam" id="PF13855">
    <property type="entry name" value="LRR_8"/>
    <property type="match status" value="2"/>
</dbReference>
<dbReference type="SUPFAM" id="SSF51735">
    <property type="entry name" value="NAD(P)-binding Rossmann-fold domains"/>
    <property type="match status" value="1"/>
</dbReference>
<dbReference type="SUPFAM" id="SSF52058">
    <property type="entry name" value="L domain-like"/>
    <property type="match status" value="2"/>
</dbReference>
<comment type="caution">
    <text evidence="9">The sequence shown here is derived from an EMBL/GenBank/DDBJ whole genome shotgun (WGS) entry which is preliminary data.</text>
</comment>
<dbReference type="OrthoDB" id="191139at2759"/>
<evidence type="ECO:0000256" key="1">
    <source>
        <dbReference type="ARBA" id="ARBA00004236"/>
    </source>
</evidence>
<accession>A0A8K0CDJ7</accession>
<proteinExistence type="predicted"/>
<dbReference type="EMBL" id="VTPC01090697">
    <property type="protein sequence ID" value="KAF2881800.1"/>
    <property type="molecule type" value="Genomic_DNA"/>
</dbReference>
<evidence type="ECO:0000256" key="5">
    <source>
        <dbReference type="ARBA" id="ARBA00022729"/>
    </source>
</evidence>
<dbReference type="InterPro" id="IPR026906">
    <property type="entry name" value="LRR_5"/>
</dbReference>
<keyword evidence="6" id="KW-0677">Repeat</keyword>
<dbReference type="InterPro" id="IPR001611">
    <property type="entry name" value="Leu-rich_rpt"/>
</dbReference>
<dbReference type="Pfam" id="PF00106">
    <property type="entry name" value="adh_short"/>
    <property type="match status" value="1"/>
</dbReference>
<organism evidence="9 10">
    <name type="scientific">Ignelater luminosus</name>
    <name type="common">Cucubano</name>
    <name type="synonym">Pyrophorus luminosus</name>
    <dbReference type="NCBI Taxonomy" id="2038154"/>
    <lineage>
        <taxon>Eukaryota</taxon>
        <taxon>Metazoa</taxon>
        <taxon>Ecdysozoa</taxon>
        <taxon>Arthropoda</taxon>
        <taxon>Hexapoda</taxon>
        <taxon>Insecta</taxon>
        <taxon>Pterygota</taxon>
        <taxon>Neoptera</taxon>
        <taxon>Endopterygota</taxon>
        <taxon>Coleoptera</taxon>
        <taxon>Polyphaga</taxon>
        <taxon>Elateriformia</taxon>
        <taxon>Elateroidea</taxon>
        <taxon>Elateridae</taxon>
        <taxon>Agrypninae</taxon>
        <taxon>Pyrophorini</taxon>
        <taxon>Ignelater</taxon>
    </lineage>
</organism>
<dbReference type="Proteomes" id="UP000801492">
    <property type="component" value="Unassembled WGS sequence"/>
</dbReference>
<keyword evidence="8" id="KW-0472">Membrane</keyword>
<dbReference type="InterPro" id="IPR032675">
    <property type="entry name" value="LRR_dom_sf"/>
</dbReference>
<gene>
    <name evidence="9" type="ORF">ILUMI_24356</name>
</gene>
<dbReference type="PANTHER" id="PTHR24369">
    <property type="entry name" value="ANTIGEN BSP, PUTATIVE-RELATED"/>
    <property type="match status" value="1"/>
</dbReference>
<evidence type="ECO:0000313" key="9">
    <source>
        <dbReference type="EMBL" id="KAF2881800.1"/>
    </source>
</evidence>
<evidence type="ECO:0000256" key="7">
    <source>
        <dbReference type="ARBA" id="ARBA00022989"/>
    </source>
</evidence>
<keyword evidence="10" id="KW-1185">Reference proteome</keyword>
<dbReference type="PROSITE" id="PS51450">
    <property type="entry name" value="LRR"/>
    <property type="match status" value="4"/>
</dbReference>
<dbReference type="InterPro" id="IPR050541">
    <property type="entry name" value="LRR_TM_domain-containing"/>
</dbReference>
<sequence length="735" mass="82380">MPRTPTTWPRYFSGLRQKWHFLGFRQSLAALRRRSTLRTLSKCSGKASSSISNGYATQKCTYDGHYKQIRCSDMTSTKQINDELEKTLKQNNLNLTDLESLIVNGYKLNSFNIKSLTFSSDLKELSVTNSEIVTVEGDDCEESENGVLKGSGIKDLNLSSNKITAINPKAFVCLNGLQKLNLKGNNLTQIDRNIFQGLSIKKLILSGNQFTIIKSRNFYMLNISELDMSDNKISAIDENTFSSSTIKKLILDYNEILTIKPGVFNGLSELEQINLGDNKISKIDKDAFLNLPVQILNLPRNQIKTIESEAFGSLPNLRELYLTYNQITKLNGSSFEKSKIQKLDLHENRIVTLESTSFGKLIHLKEIDLGENLITRIENNTFLGTVNLRILSLFNNQIMILEPGAFNGLINLERLYLNGNSLSSIDKNVFLGSSVRELGLSDNQIEQINTKQFEGLGYQTALALAGRGCRVIIACRSDCEEAKKNIITQTGNPNVVTKKFNLASLKSVRELAKNINENEERLDILINNAGILGTSEFYTEDELDVGMQVNFFGHFLLTHLLIGLLKKSSPSKIIFISSIAAYVNNLSVDNLNYPQGIRNDIRMYANSKLCCLIAADQLSKKLSGSNITAYSVHPGLIETRIWASYVQNSPAVLKAILNILEILLYVLKLFVRSPEEGIQTILHIALSKEIVKDAGKFFAECKPRERPAKAEDPYFATQIWKASEKHVKLNVNEII</sequence>
<evidence type="ECO:0000256" key="2">
    <source>
        <dbReference type="ARBA" id="ARBA00022475"/>
    </source>
</evidence>
<keyword evidence="7" id="KW-1133">Transmembrane helix</keyword>
<dbReference type="InterPro" id="IPR002347">
    <property type="entry name" value="SDR_fam"/>
</dbReference>
<keyword evidence="3" id="KW-0433">Leucine-rich repeat</keyword>
<reference evidence="9" key="1">
    <citation type="submission" date="2019-08" db="EMBL/GenBank/DDBJ databases">
        <title>The genome of the North American firefly Photinus pyralis.</title>
        <authorList>
            <consortium name="Photinus pyralis genome working group"/>
            <person name="Fallon T.R."/>
            <person name="Sander Lower S.E."/>
            <person name="Weng J.-K."/>
        </authorList>
    </citation>
    <scope>NUCLEOTIDE SEQUENCE</scope>
    <source>
        <strain evidence="9">TRF0915ILg1</strain>
        <tissue evidence="9">Whole body</tissue>
    </source>
</reference>
<dbReference type="InterPro" id="IPR003591">
    <property type="entry name" value="Leu-rich_rpt_typical-subtyp"/>
</dbReference>
<comment type="subcellular location">
    <subcellularLocation>
        <location evidence="1">Cell membrane</location>
    </subcellularLocation>
</comment>
<keyword evidence="2" id="KW-1003">Cell membrane</keyword>
<name>A0A8K0CDJ7_IGNLU</name>
<evidence type="ECO:0000313" key="10">
    <source>
        <dbReference type="Proteomes" id="UP000801492"/>
    </source>
</evidence>
<dbReference type="InterPro" id="IPR036291">
    <property type="entry name" value="NAD(P)-bd_dom_sf"/>
</dbReference>
<dbReference type="SMART" id="SM00365">
    <property type="entry name" value="LRR_SD22"/>
    <property type="match status" value="6"/>
</dbReference>
<evidence type="ECO:0000256" key="6">
    <source>
        <dbReference type="ARBA" id="ARBA00022737"/>
    </source>
</evidence>
<evidence type="ECO:0000256" key="8">
    <source>
        <dbReference type="ARBA" id="ARBA00023136"/>
    </source>
</evidence>
<dbReference type="Gene3D" id="3.80.10.10">
    <property type="entry name" value="Ribonuclease Inhibitor"/>
    <property type="match status" value="2"/>
</dbReference>
<dbReference type="PRINTS" id="PR00081">
    <property type="entry name" value="GDHRDH"/>
</dbReference>
<dbReference type="AlphaFoldDB" id="A0A8K0CDJ7"/>
<keyword evidence="4" id="KW-0812">Transmembrane</keyword>
<dbReference type="PANTHER" id="PTHR24369:SF210">
    <property type="entry name" value="CHAOPTIN-RELATED"/>
    <property type="match status" value="1"/>
</dbReference>
<dbReference type="SMART" id="SM00369">
    <property type="entry name" value="LRR_TYP"/>
    <property type="match status" value="12"/>
</dbReference>
<evidence type="ECO:0000256" key="4">
    <source>
        <dbReference type="ARBA" id="ARBA00022692"/>
    </source>
</evidence>
<dbReference type="FunFam" id="3.80.10.10:FF:001438">
    <property type="entry name" value="Uncharacterized protein"/>
    <property type="match status" value="1"/>
</dbReference>
<dbReference type="Gene3D" id="3.40.50.720">
    <property type="entry name" value="NAD(P)-binding Rossmann-like Domain"/>
    <property type="match status" value="1"/>
</dbReference>
<dbReference type="GO" id="GO:0005886">
    <property type="term" value="C:plasma membrane"/>
    <property type="evidence" value="ECO:0007669"/>
    <property type="project" value="UniProtKB-SubCell"/>
</dbReference>
<keyword evidence="5" id="KW-0732">Signal</keyword>